<proteinExistence type="predicted"/>
<dbReference type="InterPro" id="IPR000408">
    <property type="entry name" value="Reg_chr_condens"/>
</dbReference>
<protein>
    <recommendedName>
        <fullName evidence="4">RCC1 domain-containing protein 1</fullName>
    </recommendedName>
</protein>
<comment type="caution">
    <text evidence="2">The sequence shown here is derived from an EMBL/GenBank/DDBJ whole genome shotgun (WGS) entry which is preliminary data.</text>
</comment>
<sequence>MKIFCNGFNLYKKFKTSEPLIKKFKEFDYGEMSDLEVSLTFAVFKNKNNELFLTGGNLNEMKNIEFDFGLICGLACTNDNILVLNRDGQLFQVDIVNLDNVIEIQTKSFLQSQDKFIMFAIGDKMKVGLSQRGYIYDLPRRVNFDVRSTVDIKIGGVHCLLLDSLGNVYSFGSGSRGQLGLGTLESELDPRHIEALAGIEIVAIACGTWHCAALSKDGDLYMWGWNQNGQLGLPIHSTQNMEGVSVMACPHVIDFPDSDANVVKVACGKRHTICLLDTGELYGCGMNKYKQLKDEDCDIIETMTFLHDFSNENVKNLKCGPWNSIITCE</sequence>
<organism evidence="2 3">
    <name type="scientific">Henosepilachna vigintioctopunctata</name>
    <dbReference type="NCBI Taxonomy" id="420089"/>
    <lineage>
        <taxon>Eukaryota</taxon>
        <taxon>Metazoa</taxon>
        <taxon>Ecdysozoa</taxon>
        <taxon>Arthropoda</taxon>
        <taxon>Hexapoda</taxon>
        <taxon>Insecta</taxon>
        <taxon>Pterygota</taxon>
        <taxon>Neoptera</taxon>
        <taxon>Endopterygota</taxon>
        <taxon>Coleoptera</taxon>
        <taxon>Polyphaga</taxon>
        <taxon>Cucujiformia</taxon>
        <taxon>Coccinelloidea</taxon>
        <taxon>Coccinellidae</taxon>
        <taxon>Epilachninae</taxon>
        <taxon>Epilachnini</taxon>
        <taxon>Henosepilachna</taxon>
    </lineage>
</organism>
<dbReference type="PRINTS" id="PR00633">
    <property type="entry name" value="RCCNDNSATION"/>
</dbReference>
<dbReference type="EMBL" id="JARQZJ010000140">
    <property type="protein sequence ID" value="KAK9892903.1"/>
    <property type="molecule type" value="Genomic_DNA"/>
</dbReference>
<evidence type="ECO:0000313" key="2">
    <source>
        <dbReference type="EMBL" id="KAK9892903.1"/>
    </source>
</evidence>
<feature type="repeat" description="RCC1" evidence="1">
    <location>
        <begin position="166"/>
        <end position="217"/>
    </location>
</feature>
<dbReference type="InterPro" id="IPR052830">
    <property type="entry name" value="RCC1_domain-containing"/>
</dbReference>
<evidence type="ECO:0008006" key="4">
    <source>
        <dbReference type="Google" id="ProtNLM"/>
    </source>
</evidence>
<reference evidence="2 3" key="1">
    <citation type="submission" date="2023-03" db="EMBL/GenBank/DDBJ databases">
        <title>Genome insight into feeding habits of ladybird beetles.</title>
        <authorList>
            <person name="Li H.-S."/>
            <person name="Huang Y.-H."/>
            <person name="Pang H."/>
        </authorList>
    </citation>
    <scope>NUCLEOTIDE SEQUENCE [LARGE SCALE GENOMIC DNA]</scope>
    <source>
        <strain evidence="2">SYSU_2023b</strain>
        <tissue evidence="2">Whole body</tissue>
    </source>
</reference>
<dbReference type="SUPFAM" id="SSF50985">
    <property type="entry name" value="RCC1/BLIP-II"/>
    <property type="match status" value="1"/>
</dbReference>
<accession>A0AAW1VGF8</accession>
<name>A0AAW1VGF8_9CUCU</name>
<evidence type="ECO:0000313" key="3">
    <source>
        <dbReference type="Proteomes" id="UP001431783"/>
    </source>
</evidence>
<keyword evidence="3" id="KW-1185">Reference proteome</keyword>
<dbReference type="Gene3D" id="2.130.10.30">
    <property type="entry name" value="Regulator of chromosome condensation 1/beta-lactamase-inhibitor protein II"/>
    <property type="match status" value="1"/>
</dbReference>
<dbReference type="InterPro" id="IPR009091">
    <property type="entry name" value="RCC1/BLIP-II"/>
</dbReference>
<dbReference type="AlphaFoldDB" id="A0AAW1VGF8"/>
<dbReference type="PROSITE" id="PS50012">
    <property type="entry name" value="RCC1_3"/>
    <property type="match status" value="2"/>
</dbReference>
<feature type="repeat" description="RCC1" evidence="1">
    <location>
        <begin position="218"/>
        <end position="278"/>
    </location>
</feature>
<evidence type="ECO:0000256" key="1">
    <source>
        <dbReference type="PROSITE-ProRule" id="PRU00235"/>
    </source>
</evidence>
<dbReference type="Pfam" id="PF00415">
    <property type="entry name" value="RCC1"/>
    <property type="match status" value="2"/>
</dbReference>
<dbReference type="PROSITE" id="PS00626">
    <property type="entry name" value="RCC1_2"/>
    <property type="match status" value="1"/>
</dbReference>
<dbReference type="PANTHER" id="PTHR46849">
    <property type="entry name" value="RCC1 DOMAIN-CONTAINING PROTEIN 1"/>
    <property type="match status" value="1"/>
</dbReference>
<dbReference type="PANTHER" id="PTHR46849:SF1">
    <property type="entry name" value="RCC1 DOMAIN-CONTAINING PROTEIN 1"/>
    <property type="match status" value="1"/>
</dbReference>
<gene>
    <name evidence="2" type="ORF">WA026_022582</name>
</gene>
<dbReference type="Proteomes" id="UP001431783">
    <property type="component" value="Unassembled WGS sequence"/>
</dbReference>